<protein>
    <submittedName>
        <fullName evidence="2">Uncharacterized protein</fullName>
    </submittedName>
</protein>
<gene>
    <name evidence="2" type="ORF">RSOLAG1IB_07384</name>
</gene>
<evidence type="ECO:0000313" key="2">
    <source>
        <dbReference type="EMBL" id="CEL54892.1"/>
    </source>
</evidence>
<proteinExistence type="predicted"/>
<dbReference type="Gene3D" id="3.40.50.150">
    <property type="entry name" value="Vaccinia Virus protein VP39"/>
    <property type="match status" value="1"/>
</dbReference>
<dbReference type="Pfam" id="PF10294">
    <property type="entry name" value="Methyltransf_16"/>
    <property type="match status" value="1"/>
</dbReference>
<name>A0A0B7FFA3_THACB</name>
<sequence>MGDPNFPSNLAIQPSHPTQDSRINLSFDQESGIETYGIAGRVWEAAYTLAIYTTPPTEALDSTSDSIDHGIEFDPPCSLFHADTNLTVIEVGSGTGYAGIHLSQQLNLFRRRHTVRSDVSVLVILTDLPNVVPLLDKGLEEYAETFGPVQVQAQSLAWGDADHAADLARRLKESQRSITHVLCSDLVYFPFLYPPLLRTLLGLTSPPFCHGSSPEIIIGCRIRSLAKESPFWQVFGTWFTFEAVLARKKRSQGKEQDDWTRFGQASDTLIFVATRRPESLNWEVPVLDSQLMSGYGPTPPMHNDTFENILMLGIADDV</sequence>
<dbReference type="PANTHER" id="PTHR14614:SF161">
    <property type="match status" value="1"/>
</dbReference>
<evidence type="ECO:0000256" key="1">
    <source>
        <dbReference type="SAM" id="MobiDB-lite"/>
    </source>
</evidence>
<dbReference type="GO" id="GO:0032991">
    <property type="term" value="C:protein-containing complex"/>
    <property type="evidence" value="ECO:0007669"/>
    <property type="project" value="TreeGrafter"/>
</dbReference>
<evidence type="ECO:0000313" key="3">
    <source>
        <dbReference type="Proteomes" id="UP000059188"/>
    </source>
</evidence>
<organism evidence="2 3">
    <name type="scientific">Thanatephorus cucumeris (strain AG1-IB / isolate 7/3/14)</name>
    <name type="common">Lettuce bottom rot fungus</name>
    <name type="synonym">Rhizoctonia solani</name>
    <dbReference type="NCBI Taxonomy" id="1108050"/>
    <lineage>
        <taxon>Eukaryota</taxon>
        <taxon>Fungi</taxon>
        <taxon>Dikarya</taxon>
        <taxon>Basidiomycota</taxon>
        <taxon>Agaricomycotina</taxon>
        <taxon>Agaricomycetes</taxon>
        <taxon>Cantharellales</taxon>
        <taxon>Ceratobasidiaceae</taxon>
        <taxon>Rhizoctonia</taxon>
        <taxon>Rhizoctonia solani AG-1</taxon>
    </lineage>
</organism>
<feature type="region of interest" description="Disordered" evidence="1">
    <location>
        <begin position="1"/>
        <end position="20"/>
    </location>
</feature>
<dbReference type="InterPro" id="IPR019410">
    <property type="entry name" value="Methyltransf_16"/>
</dbReference>
<dbReference type="GO" id="GO:0005829">
    <property type="term" value="C:cytosol"/>
    <property type="evidence" value="ECO:0007669"/>
    <property type="project" value="TreeGrafter"/>
</dbReference>
<dbReference type="InterPro" id="IPR029063">
    <property type="entry name" value="SAM-dependent_MTases_sf"/>
</dbReference>
<dbReference type="AlphaFoldDB" id="A0A0B7FFA3"/>
<dbReference type="Proteomes" id="UP000059188">
    <property type="component" value="Unassembled WGS sequence"/>
</dbReference>
<keyword evidence="3" id="KW-1185">Reference proteome</keyword>
<dbReference type="STRING" id="1108050.A0A0B7FFA3"/>
<dbReference type="PANTHER" id="PTHR14614">
    <property type="entry name" value="HEPATOCELLULAR CARCINOMA-ASSOCIATED ANTIGEN"/>
    <property type="match status" value="1"/>
</dbReference>
<dbReference type="EMBL" id="LN679118">
    <property type="protein sequence ID" value="CEL54892.1"/>
    <property type="molecule type" value="Genomic_DNA"/>
</dbReference>
<reference evidence="2 3" key="1">
    <citation type="submission" date="2014-11" db="EMBL/GenBank/DDBJ databases">
        <authorList>
            <person name="Wibberg Daniel"/>
        </authorList>
    </citation>
    <scope>NUCLEOTIDE SEQUENCE [LARGE SCALE GENOMIC DNA]</scope>
    <source>
        <strain evidence="2">Rhizoctonia solani AG1-IB 7/3/14</strain>
    </source>
</reference>
<dbReference type="GO" id="GO:0008757">
    <property type="term" value="F:S-adenosylmethionine-dependent methyltransferase activity"/>
    <property type="evidence" value="ECO:0007669"/>
    <property type="project" value="UniProtKB-ARBA"/>
</dbReference>
<accession>A0A0B7FFA3</accession>
<dbReference type="OrthoDB" id="413520at2759"/>